<dbReference type="PANTHER" id="PTHR36375:SF1">
    <property type="entry name" value="OS05G0459300 PROTEIN"/>
    <property type="match status" value="1"/>
</dbReference>
<evidence type="ECO:0000256" key="1">
    <source>
        <dbReference type="SAM" id="MobiDB-lite"/>
    </source>
</evidence>
<dbReference type="Gramene" id="TraesARI1A03G00129840.2">
    <property type="protein sequence ID" value="TraesARI1A03G00129840.2"/>
    <property type="gene ID" value="TraesARI1A03G00129840"/>
</dbReference>
<dbReference type="Gramene" id="TraesSYM1A03G00131250.2">
    <property type="protein sequence ID" value="TraesSYM1A03G00131250.2"/>
    <property type="gene ID" value="TraesSYM1A03G00131250"/>
</dbReference>
<evidence type="ECO:0000313" key="3">
    <source>
        <dbReference type="EnsemblPlants" id="TraesCS1A02G284100.1"/>
    </source>
</evidence>
<dbReference type="Gramene" id="TraesROB_scaffold_115517_01G000100.1">
    <property type="protein sequence ID" value="TraesROB_scaffold_115517_01G000100.1"/>
    <property type="gene ID" value="TraesROB_scaffold_115517_01G000100"/>
</dbReference>
<reference evidence="3" key="1">
    <citation type="submission" date="2018-08" db="EMBL/GenBank/DDBJ databases">
        <authorList>
            <person name="Rossello M."/>
        </authorList>
    </citation>
    <scope>NUCLEOTIDE SEQUENCE [LARGE SCALE GENOMIC DNA]</scope>
    <source>
        <strain evidence="3">cv. Chinese Spring</strain>
    </source>
</reference>
<keyword evidence="4" id="KW-1185">Reference proteome</keyword>
<dbReference type="Gramene" id="TraesMAC1A03G00129290.2">
    <property type="protein sequence ID" value="TraesMAC1A03G00129290.2"/>
    <property type="gene ID" value="TraesMAC1A03G00129290"/>
</dbReference>
<dbReference type="PaxDb" id="4565-Traes_1AL_3BA7B0D26.2"/>
<dbReference type="OrthoDB" id="736665at2759"/>
<dbReference type="PANTHER" id="PTHR36375">
    <property type="entry name" value="OS05G0459300 PROTEIN"/>
    <property type="match status" value="1"/>
</dbReference>
<dbReference type="Gramene" id="TraesCS1A02G284100.1">
    <property type="protein sequence ID" value="TraesCS1A02G284100.1"/>
    <property type="gene ID" value="TraesCS1A02G284100"/>
</dbReference>
<dbReference type="Gramene" id="TraesLAC1A03G00130460.2">
    <property type="protein sequence ID" value="TraesLAC1A03G00130460.2"/>
    <property type="gene ID" value="TraesLAC1A03G00130460"/>
</dbReference>
<dbReference type="EnsemblPlants" id="TraesCS1A02G284100.1">
    <property type="protein sequence ID" value="TraesCS1A02G284100.1"/>
    <property type="gene ID" value="TraesCS1A02G284100"/>
</dbReference>
<dbReference type="Gramene" id="TraesNOR1A03G00128680.1">
    <property type="protein sequence ID" value="TraesNOR1A03G00128680.1"/>
    <property type="gene ID" value="TraesNOR1A03G00128680"/>
</dbReference>
<feature type="domain" description="DUF7851" evidence="2">
    <location>
        <begin position="166"/>
        <end position="352"/>
    </location>
</feature>
<dbReference type="Gramene" id="TraesLDM1A03G00128050.2">
    <property type="protein sequence ID" value="TraesLDM1A03G00128050.2"/>
    <property type="gene ID" value="TraesLDM1A03G00128050"/>
</dbReference>
<feature type="region of interest" description="Disordered" evidence="1">
    <location>
        <begin position="137"/>
        <end position="160"/>
    </location>
</feature>
<accession>A0A3B5Y2Y8</accession>
<dbReference type="KEGG" id="taes:123058981"/>
<name>A0A3B5Y2Y8_WHEAT</name>
<dbReference type="Gramene" id="TraesCLE_scaffold_097828_01G000100.1">
    <property type="protein sequence ID" value="TraesCLE_scaffold_097828_01G000100.1"/>
    <property type="gene ID" value="TraesCLE_scaffold_097828_01G000100"/>
</dbReference>
<evidence type="ECO:0000313" key="4">
    <source>
        <dbReference type="Proteomes" id="UP000019116"/>
    </source>
</evidence>
<dbReference type="Gramene" id="TraesCS1A03G0717100.1">
    <property type="protein sequence ID" value="TraesCS1A03G0717100.1.CDS"/>
    <property type="gene ID" value="TraesCS1A03G0717100"/>
</dbReference>
<dbReference type="Gramene" id="TraesJUL1A03G00127680.3">
    <property type="protein sequence ID" value="TraesJUL1A03G00127680.3"/>
    <property type="gene ID" value="TraesJUL1A03G00127680"/>
</dbReference>
<gene>
    <name evidence="3" type="primary">LOC123058981</name>
</gene>
<dbReference type="Gramene" id="TraesCAD_scaffold_092976_01G000100.1">
    <property type="protein sequence ID" value="TraesCAD_scaffold_092976_01G000100.1"/>
    <property type="gene ID" value="TraesCAD_scaffold_092976_01G000100"/>
</dbReference>
<dbReference type="RefSeq" id="XP_044337584.1">
    <property type="nucleotide sequence ID" value="XM_044481649.1"/>
</dbReference>
<feature type="compositionally biased region" description="Basic and acidic residues" evidence="1">
    <location>
        <begin position="149"/>
        <end position="159"/>
    </location>
</feature>
<sequence>MLSWLFNFYMQPCPKGCFNAPVVPNSEGQNILAPVLPIGHIASRAFAFAVAVTGKEQRKFEPDLLRIVAASPRGIIGFLQDQLLAAAAAGGGTAKGREVAVGLLITAFSPAAQLTPAAAATAGKAKQRSGTPAIAMAEEKKKHKHSKHKEKDKEKKDKAGGAAAAAEASFKPCGDVKGIRFGGQFIVKSFTVRRASPLELLRLLDIPPSFLSELQSLPFPSTTAYMPTSFTILAHQAWHTLTLGLGTKKSKVVLFVFESEAMKAAVDQLWPAMIPLGDVNKKLIRGLSGSEMARFKFRKGCLTIYVYAVRRLGAAGFVRADDLRRILQAVVELKDFLDHTAMLAMPSQRSITLQSRGTVAQ</sequence>
<dbReference type="AlphaFoldDB" id="A0A3B5Y2Y8"/>
<dbReference type="GeneID" id="123058981"/>
<protein>
    <recommendedName>
        <fullName evidence="2">DUF7851 domain-containing protein</fullName>
    </recommendedName>
</protein>
<evidence type="ECO:0000259" key="2">
    <source>
        <dbReference type="Pfam" id="PF25236"/>
    </source>
</evidence>
<dbReference type="OMA" id="CDVKGIR"/>
<dbReference type="InterPro" id="IPR057173">
    <property type="entry name" value="DUF7851"/>
</dbReference>
<proteinExistence type="predicted"/>
<reference evidence="3" key="2">
    <citation type="submission" date="2018-10" db="UniProtKB">
        <authorList>
            <consortium name="EnsemblPlants"/>
        </authorList>
    </citation>
    <scope>IDENTIFICATION</scope>
</reference>
<organism evidence="3">
    <name type="scientific">Triticum aestivum</name>
    <name type="common">Wheat</name>
    <dbReference type="NCBI Taxonomy" id="4565"/>
    <lineage>
        <taxon>Eukaryota</taxon>
        <taxon>Viridiplantae</taxon>
        <taxon>Streptophyta</taxon>
        <taxon>Embryophyta</taxon>
        <taxon>Tracheophyta</taxon>
        <taxon>Spermatophyta</taxon>
        <taxon>Magnoliopsida</taxon>
        <taxon>Liliopsida</taxon>
        <taxon>Poales</taxon>
        <taxon>Poaceae</taxon>
        <taxon>BOP clade</taxon>
        <taxon>Pooideae</taxon>
        <taxon>Triticodae</taxon>
        <taxon>Triticeae</taxon>
        <taxon>Triticinae</taxon>
        <taxon>Triticum</taxon>
    </lineage>
</organism>
<dbReference type="Pfam" id="PF25236">
    <property type="entry name" value="DUF7851"/>
    <property type="match status" value="1"/>
</dbReference>
<dbReference type="Proteomes" id="UP000019116">
    <property type="component" value="Chromosome 1A"/>
</dbReference>